<evidence type="ECO:0000313" key="4">
    <source>
        <dbReference type="EMBL" id="KUG07426.1"/>
    </source>
</evidence>
<feature type="coiled-coil region" evidence="1">
    <location>
        <begin position="547"/>
        <end position="582"/>
    </location>
</feature>
<evidence type="ECO:0000313" key="5">
    <source>
        <dbReference type="Proteomes" id="UP000054223"/>
    </source>
</evidence>
<name>A0A9X0HK25_SOLP1</name>
<feature type="coiled-coil region" evidence="1">
    <location>
        <begin position="14"/>
        <end position="65"/>
    </location>
</feature>
<dbReference type="AlphaFoldDB" id="A0A9X0HK25"/>
<dbReference type="EMBL" id="LNAL01000007">
    <property type="protein sequence ID" value="KUG07426.1"/>
    <property type="molecule type" value="Genomic_DNA"/>
</dbReference>
<dbReference type="Proteomes" id="UP000054223">
    <property type="component" value="Unassembled WGS sequence"/>
</dbReference>
<evidence type="ECO:0000256" key="2">
    <source>
        <dbReference type="SAM" id="MobiDB-lite"/>
    </source>
</evidence>
<keyword evidence="3" id="KW-0812">Transmembrane</keyword>
<accession>A0A9X0HK25</accession>
<evidence type="ECO:0000256" key="3">
    <source>
        <dbReference type="SAM" id="Phobius"/>
    </source>
</evidence>
<proteinExistence type="predicted"/>
<evidence type="ECO:0000256" key="1">
    <source>
        <dbReference type="SAM" id="Coils"/>
    </source>
</evidence>
<reference evidence="4 5" key="1">
    <citation type="submission" date="2015-11" db="EMBL/GenBank/DDBJ databases">
        <title>Solirubrum puertoriconensis gen. nov. an environmental bacteria isolated in Puerto Rico.</title>
        <authorList>
            <person name="Cuebas-Irizarry M.F."/>
            <person name="Montalvo-Rodriguez R."/>
        </authorList>
    </citation>
    <scope>NUCLEOTIDE SEQUENCE [LARGE SCALE GENOMIC DNA]</scope>
    <source>
        <strain evidence="4 5">MC1A</strain>
    </source>
</reference>
<keyword evidence="3" id="KW-0472">Membrane</keyword>
<organism evidence="4 5">
    <name type="scientific">Solirubrum puertoriconensis</name>
    <dbReference type="NCBI Taxonomy" id="1751427"/>
    <lineage>
        <taxon>Bacteria</taxon>
        <taxon>Pseudomonadati</taxon>
        <taxon>Bacteroidota</taxon>
        <taxon>Cytophagia</taxon>
        <taxon>Cytophagales</taxon>
    </lineage>
</organism>
<gene>
    <name evidence="4" type="ORF">ASU33_13820</name>
</gene>
<sequence length="931" mass="100552">MANSRVFNLTINGVQTAITNISQLESTVQQLEQQLNQAQFGSQQFTQLSQNLQQARRALAQVQQQTQATSAGANQAGQNAQQMGSQFQDAFNIASLAAGNTGQALQSLQGGFQSVQGGIGTVVKGFSTLKGAIASTGIGLLLLAFGALVTYFTRSQEAMNFLDRKTKALQAVFNLLSQQVAKVGKFLFEAFQNPKKTLTELVDAIQTNLMNRLKSFAVVLEGIRDMDFEKVTNGVIQFGTGIENASQKARNLSANLQQFGKDAAAAAKEAERLALSNQQISAQERALNVERANSRARIEALKKASEDVTKSFTARIEASKQAAAIEDALIQKQLRLTDQKIQNLQAEHKLKGDITSADKDALAELQVQRAEVLQESLGLQTELQNTLNGLRQEQKDKDKTAADERKAAADKAVEENKARLEKEAADASAATALKFANQKAALERELALAEEGSTEQLRLRKQLAELETETQLASITEKYEKAGPKEKDALVQQVKEVQAAGNAAQQKIEADFQRERTLKAAQNEADLAQVKVLGLREGTKEYFQALLEQVNAEERLALAQLKDTKENEAQRTKIVAEAAKQRREIVTQIATAPTADLGDSILKKLFGVSDDDLDEVKAKVNEAADAAMNTTLELLTMAGQARMEALQAQMEEADSILGAAKDAADALDAQLEDSQSRIDSLEDQLLNAKGAQRERIIKQLEVERQRNAAIAADKQKEDARAKQAEKEKIALQQQQQKEQEKMNRLALAAASIDKAVTAGLAIQAAVKATVGANSIPFPGNLAAIVVALAATASAIASAKQLANGFDEGGFTGSGFGTPDDSGFRVAGVVHENEWVAPKWMVTSPKFSSTIAQLEVARQNGGTGYAQGGYAQVAVPTPQQGVDMTVLVAMQQNIQTLQQQTAAALQKPITVRPSDIVTYEADRTRISDHYLN</sequence>
<feature type="region of interest" description="Disordered" evidence="2">
    <location>
        <begin position="391"/>
        <end position="413"/>
    </location>
</feature>
<protein>
    <submittedName>
        <fullName evidence="4">Uncharacterized protein</fullName>
    </submittedName>
</protein>
<feature type="coiled-coil region" evidence="1">
    <location>
        <begin position="643"/>
        <end position="742"/>
    </location>
</feature>
<feature type="compositionally biased region" description="Basic and acidic residues" evidence="2">
    <location>
        <begin position="392"/>
        <end position="413"/>
    </location>
</feature>
<comment type="caution">
    <text evidence="4">The sequence shown here is derived from an EMBL/GenBank/DDBJ whole genome shotgun (WGS) entry which is preliminary data.</text>
</comment>
<keyword evidence="5" id="KW-1185">Reference proteome</keyword>
<keyword evidence="3" id="KW-1133">Transmembrane helix</keyword>
<feature type="transmembrane region" description="Helical" evidence="3">
    <location>
        <begin position="132"/>
        <end position="152"/>
    </location>
</feature>
<keyword evidence="1" id="KW-0175">Coiled coil</keyword>